<accession>A0A2T3M8T4</accession>
<reference evidence="1 2" key="1">
    <citation type="submission" date="2018-03" db="EMBL/GenBank/DDBJ databases">
        <title>Whole genome sequencing of Histamine producing bacteria.</title>
        <authorList>
            <person name="Butler K."/>
        </authorList>
    </citation>
    <scope>NUCLEOTIDE SEQUENCE [LARGE SCALE GENOMIC DNA]</scope>
    <source>
        <strain evidence="1 2">ATCC 33979</strain>
    </source>
</reference>
<gene>
    <name evidence="1" type="ORF">CTM89_13455</name>
</gene>
<dbReference type="Proteomes" id="UP000240410">
    <property type="component" value="Unassembled WGS sequence"/>
</dbReference>
<evidence type="ECO:0000313" key="1">
    <source>
        <dbReference type="EMBL" id="PSV88792.1"/>
    </source>
</evidence>
<evidence type="ECO:0000313" key="2">
    <source>
        <dbReference type="Proteomes" id="UP000240410"/>
    </source>
</evidence>
<dbReference type="OrthoDB" id="5829272at2"/>
<name>A0A2T3M8T4_PHOLE</name>
<comment type="caution">
    <text evidence="1">The sequence shown here is derived from an EMBL/GenBank/DDBJ whole genome shotgun (WGS) entry which is preliminary data.</text>
</comment>
<dbReference type="RefSeq" id="WP_045065168.1">
    <property type="nucleotide sequence ID" value="NZ_CP131601.1"/>
</dbReference>
<protein>
    <submittedName>
        <fullName evidence="1">Uncharacterized protein</fullName>
    </submittedName>
</protein>
<proteinExistence type="predicted"/>
<sequence>MSKKHLCKILITTFTLITLTITSVVSSAPVMTIKMLSMSQNNSMDDHKYCSELSESEHHKSITGGKHCKQDIASKDICCSVACISFFAYVPNHDVFFSWPSQLVKIVIDTYNKYSAYPHSLYRPPIV</sequence>
<dbReference type="AlphaFoldDB" id="A0A2T3M8T4"/>
<organism evidence="1 2">
    <name type="scientific">Photobacterium leiognathi</name>
    <dbReference type="NCBI Taxonomy" id="553611"/>
    <lineage>
        <taxon>Bacteria</taxon>
        <taxon>Pseudomonadati</taxon>
        <taxon>Pseudomonadota</taxon>
        <taxon>Gammaproteobacteria</taxon>
        <taxon>Vibrionales</taxon>
        <taxon>Vibrionaceae</taxon>
        <taxon>Photobacterium</taxon>
    </lineage>
</organism>
<dbReference type="EMBL" id="PYOJ01000016">
    <property type="protein sequence ID" value="PSV88792.1"/>
    <property type="molecule type" value="Genomic_DNA"/>
</dbReference>